<protein>
    <submittedName>
        <fullName evidence="1">Uncharacterized protein</fullName>
    </submittedName>
</protein>
<sequence length="74" mass="8259">MKKITTLESKLLLLWEEATNWEAQLNVVLGIGLGNMDTRNAVQEDIAGIQAELGRAERDVIRLGIQQEAKLERG</sequence>
<evidence type="ECO:0000313" key="2">
    <source>
        <dbReference type="Proteomes" id="UP001497512"/>
    </source>
</evidence>
<organism evidence="1 2">
    <name type="scientific">Sphagnum troendelagicum</name>
    <dbReference type="NCBI Taxonomy" id="128251"/>
    <lineage>
        <taxon>Eukaryota</taxon>
        <taxon>Viridiplantae</taxon>
        <taxon>Streptophyta</taxon>
        <taxon>Embryophyta</taxon>
        <taxon>Bryophyta</taxon>
        <taxon>Sphagnophytina</taxon>
        <taxon>Sphagnopsida</taxon>
        <taxon>Sphagnales</taxon>
        <taxon>Sphagnaceae</taxon>
        <taxon>Sphagnum</taxon>
    </lineage>
</organism>
<keyword evidence="2" id="KW-1185">Reference proteome</keyword>
<name>A0ABP0TAZ8_9BRYO</name>
<reference evidence="1 2" key="1">
    <citation type="submission" date="2024-02" db="EMBL/GenBank/DDBJ databases">
        <authorList>
            <consortium name="ELIXIR-Norway"/>
            <consortium name="Elixir Norway"/>
        </authorList>
    </citation>
    <scope>NUCLEOTIDE SEQUENCE [LARGE SCALE GENOMIC DNA]</scope>
</reference>
<dbReference type="Proteomes" id="UP001497512">
    <property type="component" value="Chromosome 1"/>
</dbReference>
<proteinExistence type="predicted"/>
<dbReference type="EMBL" id="OZ019893">
    <property type="protein sequence ID" value="CAK9189381.1"/>
    <property type="molecule type" value="Genomic_DNA"/>
</dbReference>
<gene>
    <name evidence="1" type="ORF">CSSPTR1EN2_LOCUS32</name>
</gene>
<accession>A0ABP0TAZ8</accession>
<evidence type="ECO:0000313" key="1">
    <source>
        <dbReference type="EMBL" id="CAK9189381.1"/>
    </source>
</evidence>